<evidence type="ECO:0000313" key="3">
    <source>
        <dbReference type="Proteomes" id="UP000283587"/>
    </source>
</evidence>
<feature type="signal peptide" evidence="1">
    <location>
        <begin position="1"/>
        <end position="28"/>
    </location>
</feature>
<proteinExistence type="predicted"/>
<organism evidence="2 3">
    <name type="scientific">Paracoccus siganidrum</name>
    <dbReference type="NCBI Taxonomy" id="1276757"/>
    <lineage>
        <taxon>Bacteria</taxon>
        <taxon>Pseudomonadati</taxon>
        <taxon>Pseudomonadota</taxon>
        <taxon>Alphaproteobacteria</taxon>
        <taxon>Rhodobacterales</taxon>
        <taxon>Paracoccaceae</taxon>
        <taxon>Paracoccus</taxon>
    </lineage>
</organism>
<name>A0A419A514_9RHOB</name>
<keyword evidence="1" id="KW-0732">Signal</keyword>
<evidence type="ECO:0008006" key="4">
    <source>
        <dbReference type="Google" id="ProtNLM"/>
    </source>
</evidence>
<keyword evidence="3" id="KW-1185">Reference proteome</keyword>
<dbReference type="EMBL" id="QZEW01000059">
    <property type="protein sequence ID" value="RJL10441.1"/>
    <property type="molecule type" value="Genomic_DNA"/>
</dbReference>
<accession>A0A419A514</accession>
<evidence type="ECO:0000256" key="1">
    <source>
        <dbReference type="SAM" id="SignalP"/>
    </source>
</evidence>
<feature type="chain" id="PRO_5019147313" description="DUF4402 domain-containing protein" evidence="1">
    <location>
        <begin position="29"/>
        <end position="165"/>
    </location>
</feature>
<dbReference type="Proteomes" id="UP000283587">
    <property type="component" value="Unassembled WGS sequence"/>
</dbReference>
<protein>
    <recommendedName>
        <fullName evidence="4">DUF4402 domain-containing protein</fullName>
    </recommendedName>
</protein>
<reference evidence="3" key="1">
    <citation type="submission" date="2018-09" db="EMBL/GenBank/DDBJ databases">
        <title>Paracoccus onubensis nov. sp. a moderate halophilic bacterium isolated from Gruta de las Maravillas (Aracena, Spain).</title>
        <authorList>
            <person name="Jurado V."/>
            <person name="Gutierrez-Patricio S."/>
            <person name="Gonzalez-Pimentel J.L."/>
            <person name="Miller A.Z."/>
            <person name="Laiz L."/>
            <person name="Saiz-Jimenez C."/>
        </authorList>
    </citation>
    <scope>NUCLEOTIDE SEQUENCE [LARGE SCALE GENOMIC DNA]</scope>
    <source>
        <strain evidence="3">DSM 26381</strain>
    </source>
</reference>
<gene>
    <name evidence="2" type="ORF">D3P05_14085</name>
</gene>
<sequence>MGQFMTIPKTAPVLLGLVAILLSACAERAPIASAPVSVTPTGNPPLRGVIGFEPTEVRTRKDKKEVTGVSCELQGVGYTASVVTPALVNLPDQKANSQPVTTTCTLDGEMRSTVSQPYSKTSASNRSSAAANGGMLGAAVSGFVEGVRDKSNDDWGYYNIQVSFD</sequence>
<evidence type="ECO:0000313" key="2">
    <source>
        <dbReference type="EMBL" id="RJL10441.1"/>
    </source>
</evidence>
<dbReference type="AlphaFoldDB" id="A0A419A514"/>
<comment type="caution">
    <text evidence="2">The sequence shown here is derived from an EMBL/GenBank/DDBJ whole genome shotgun (WGS) entry which is preliminary data.</text>
</comment>